<gene>
    <name evidence="9" type="ORF">LE_TR9941_c0_g1_i1_g.33901</name>
</gene>
<evidence type="ECO:0000313" key="9">
    <source>
        <dbReference type="EMBL" id="JAU53056.1"/>
    </source>
</evidence>
<dbReference type="GO" id="GO:0005634">
    <property type="term" value="C:nucleus"/>
    <property type="evidence" value="ECO:0007669"/>
    <property type="project" value="UniProtKB-SubCell"/>
</dbReference>
<dbReference type="InterPro" id="IPR025756">
    <property type="entry name" value="Myb_CC_LHEQLE"/>
</dbReference>
<comment type="similarity">
    <text evidence="2">Belongs to the MYB-CC family.</text>
</comment>
<keyword evidence="4" id="KW-0175">Coiled coil</keyword>
<dbReference type="FunFam" id="1.10.10.60:FF:000002">
    <property type="entry name" value="Myb family transcription factor"/>
    <property type="match status" value="1"/>
</dbReference>
<evidence type="ECO:0000256" key="2">
    <source>
        <dbReference type="ARBA" id="ARBA00006783"/>
    </source>
</evidence>
<sequence>MRWTPELHEAFVEAVNQLGGNDKATPKGVLKLMKVQGLTIYHVKSHLQKYRTARYFPEPSQGSPETPIEHIASIDTKRGVDITETLRIQMELQKKLHEQLEIQRNLQLRIEEQGKAIIKMFEEQNMGFGKLEQEDETSAQTSEMESDSPRSKRPRNDQGRKGLLG</sequence>
<evidence type="ECO:0000256" key="4">
    <source>
        <dbReference type="ARBA" id="ARBA00023054"/>
    </source>
</evidence>
<dbReference type="PANTHER" id="PTHR31499">
    <property type="entry name" value="MYB FAMILY TRANSCRIPTION FACTOR PHL11"/>
    <property type="match status" value="1"/>
</dbReference>
<evidence type="ECO:0000256" key="6">
    <source>
        <dbReference type="ARBA" id="ARBA00023242"/>
    </source>
</evidence>
<dbReference type="PROSITE" id="PS51294">
    <property type="entry name" value="HTH_MYB"/>
    <property type="match status" value="1"/>
</dbReference>
<reference evidence="9" key="1">
    <citation type="submission" date="2016-07" db="EMBL/GenBank/DDBJ databases">
        <title>De novo transcriptome assembly of four accessions of the metal hyperaccumulator plant Noccaea caerulescens.</title>
        <authorList>
            <person name="Blande D."/>
            <person name="Halimaa P."/>
            <person name="Tervahauta A.I."/>
            <person name="Aarts M.G."/>
            <person name="Karenlampi S.O."/>
        </authorList>
    </citation>
    <scope>NUCLEOTIDE SEQUENCE</scope>
</reference>
<proteinExistence type="inferred from homology"/>
<dbReference type="GO" id="GO:0003677">
    <property type="term" value="F:DNA binding"/>
    <property type="evidence" value="ECO:0007669"/>
    <property type="project" value="InterPro"/>
</dbReference>
<name>A0A1J3GE40_NOCCA</name>
<dbReference type="Pfam" id="PF14379">
    <property type="entry name" value="Myb_CC_LHEQLE"/>
    <property type="match status" value="1"/>
</dbReference>
<evidence type="ECO:0000256" key="3">
    <source>
        <dbReference type="ARBA" id="ARBA00023015"/>
    </source>
</evidence>
<feature type="compositionally biased region" description="Basic and acidic residues" evidence="7">
    <location>
        <begin position="147"/>
        <end position="165"/>
    </location>
</feature>
<keyword evidence="3" id="KW-0805">Transcription regulation</keyword>
<dbReference type="InterPro" id="IPR006447">
    <property type="entry name" value="Myb_dom_plants"/>
</dbReference>
<keyword evidence="6" id="KW-0539">Nucleus</keyword>
<dbReference type="Gene3D" id="1.10.10.60">
    <property type="entry name" value="Homeodomain-like"/>
    <property type="match status" value="1"/>
</dbReference>
<dbReference type="InterPro" id="IPR009057">
    <property type="entry name" value="Homeodomain-like_sf"/>
</dbReference>
<keyword evidence="5" id="KW-0804">Transcription</keyword>
<feature type="domain" description="HTH myb-type" evidence="8">
    <location>
        <begin position="1"/>
        <end position="55"/>
    </location>
</feature>
<feature type="region of interest" description="Disordered" evidence="7">
    <location>
        <begin position="128"/>
        <end position="165"/>
    </location>
</feature>
<organism evidence="9">
    <name type="scientific">Noccaea caerulescens</name>
    <name type="common">Alpine penny-cress</name>
    <name type="synonym">Thlaspi caerulescens</name>
    <dbReference type="NCBI Taxonomy" id="107243"/>
    <lineage>
        <taxon>Eukaryota</taxon>
        <taxon>Viridiplantae</taxon>
        <taxon>Streptophyta</taxon>
        <taxon>Embryophyta</taxon>
        <taxon>Tracheophyta</taxon>
        <taxon>Spermatophyta</taxon>
        <taxon>Magnoliopsida</taxon>
        <taxon>eudicotyledons</taxon>
        <taxon>Gunneridae</taxon>
        <taxon>Pentapetalae</taxon>
        <taxon>rosids</taxon>
        <taxon>malvids</taxon>
        <taxon>Brassicales</taxon>
        <taxon>Brassicaceae</taxon>
        <taxon>Coluteocarpeae</taxon>
        <taxon>Noccaea</taxon>
    </lineage>
</organism>
<evidence type="ECO:0000256" key="7">
    <source>
        <dbReference type="SAM" id="MobiDB-lite"/>
    </source>
</evidence>
<evidence type="ECO:0000256" key="1">
    <source>
        <dbReference type="ARBA" id="ARBA00004123"/>
    </source>
</evidence>
<accession>A0A1J3GE40</accession>
<comment type="subcellular location">
    <subcellularLocation>
        <location evidence="1">Nucleus</location>
    </subcellularLocation>
</comment>
<evidence type="ECO:0000259" key="8">
    <source>
        <dbReference type="PROSITE" id="PS51294"/>
    </source>
</evidence>
<dbReference type="SUPFAM" id="SSF46689">
    <property type="entry name" value="Homeodomain-like"/>
    <property type="match status" value="1"/>
</dbReference>
<dbReference type="Pfam" id="PF00249">
    <property type="entry name" value="Myb_DNA-binding"/>
    <property type="match status" value="1"/>
</dbReference>
<dbReference type="PANTHER" id="PTHR31499:SF80">
    <property type="entry name" value="HTH MYB-TYPE DOMAIN-CONTAINING PROTEIN"/>
    <property type="match status" value="1"/>
</dbReference>
<dbReference type="AlphaFoldDB" id="A0A1J3GE40"/>
<dbReference type="EMBL" id="GEVL01024285">
    <property type="protein sequence ID" value="JAU53056.1"/>
    <property type="molecule type" value="Transcribed_RNA"/>
</dbReference>
<dbReference type="InterPro" id="IPR001005">
    <property type="entry name" value="SANT/Myb"/>
</dbReference>
<evidence type="ECO:0000256" key="5">
    <source>
        <dbReference type="ARBA" id="ARBA00023163"/>
    </source>
</evidence>
<dbReference type="NCBIfam" id="TIGR01557">
    <property type="entry name" value="myb_SHAQKYF"/>
    <property type="match status" value="1"/>
</dbReference>
<dbReference type="GO" id="GO:0003700">
    <property type="term" value="F:DNA-binding transcription factor activity"/>
    <property type="evidence" value="ECO:0007669"/>
    <property type="project" value="InterPro"/>
</dbReference>
<protein>
    <submittedName>
        <fullName evidence="9">Protein PHR1-LIKE 1</fullName>
    </submittedName>
</protein>
<dbReference type="InterPro" id="IPR046955">
    <property type="entry name" value="PHR1-like"/>
</dbReference>
<dbReference type="InterPro" id="IPR017930">
    <property type="entry name" value="Myb_dom"/>
</dbReference>